<keyword evidence="2" id="KW-0227">DNA damage</keyword>
<feature type="compositionally biased region" description="Polar residues" evidence="4">
    <location>
        <begin position="734"/>
        <end position="763"/>
    </location>
</feature>
<keyword evidence="3" id="KW-0539">Nucleus</keyword>
<feature type="compositionally biased region" description="Polar residues" evidence="4">
    <location>
        <begin position="374"/>
        <end position="416"/>
    </location>
</feature>
<proteinExistence type="predicted"/>
<evidence type="ECO:0000313" key="6">
    <source>
        <dbReference type="EMBL" id="KUJ17446.1"/>
    </source>
</evidence>
<dbReference type="InterPro" id="IPR047249">
    <property type="entry name" value="BRCT_p53bp1-like_rpt1"/>
</dbReference>
<feature type="compositionally biased region" description="Low complexity" evidence="4">
    <location>
        <begin position="802"/>
        <end position="813"/>
    </location>
</feature>
<evidence type="ECO:0000259" key="5">
    <source>
        <dbReference type="PROSITE" id="PS50172"/>
    </source>
</evidence>
<evidence type="ECO:0000313" key="7">
    <source>
        <dbReference type="Proteomes" id="UP000070700"/>
    </source>
</evidence>
<dbReference type="OrthoDB" id="129353at2759"/>
<dbReference type="PROSITE" id="PS50172">
    <property type="entry name" value="BRCT"/>
    <property type="match status" value="1"/>
</dbReference>
<dbReference type="RefSeq" id="XP_018071801.1">
    <property type="nucleotide sequence ID" value="XM_018218395.1"/>
</dbReference>
<comment type="subcellular location">
    <subcellularLocation>
        <location evidence="1">Nucleus</location>
    </subcellularLocation>
</comment>
<feature type="compositionally biased region" description="Polar residues" evidence="4">
    <location>
        <begin position="535"/>
        <end position="544"/>
    </location>
</feature>
<feature type="compositionally biased region" description="Low complexity" evidence="4">
    <location>
        <begin position="908"/>
        <end position="938"/>
    </location>
</feature>
<name>A0A194XBA1_MOLSC</name>
<dbReference type="GO" id="GO:0042393">
    <property type="term" value="F:histone binding"/>
    <property type="evidence" value="ECO:0007669"/>
    <property type="project" value="TreeGrafter"/>
</dbReference>
<dbReference type="EMBL" id="KQ947414">
    <property type="protein sequence ID" value="KUJ17446.1"/>
    <property type="molecule type" value="Genomic_DNA"/>
</dbReference>
<accession>A0A194XBA1</accession>
<dbReference type="CDD" id="cd17745">
    <property type="entry name" value="BRCT_p53bp1_rpt1"/>
    <property type="match status" value="1"/>
</dbReference>
<dbReference type="InterPro" id="IPR001357">
    <property type="entry name" value="BRCT_dom"/>
</dbReference>
<feature type="region of interest" description="Disordered" evidence="4">
    <location>
        <begin position="327"/>
        <end position="661"/>
    </location>
</feature>
<dbReference type="GO" id="GO:0005634">
    <property type="term" value="C:nucleus"/>
    <property type="evidence" value="ECO:0007669"/>
    <property type="project" value="UniProtKB-SubCell"/>
</dbReference>
<feature type="compositionally biased region" description="Polar residues" evidence="4">
    <location>
        <begin position="597"/>
        <end position="606"/>
    </location>
</feature>
<feature type="compositionally biased region" description="Polar residues" evidence="4">
    <location>
        <begin position="220"/>
        <end position="246"/>
    </location>
</feature>
<feature type="compositionally biased region" description="Low complexity" evidence="4">
    <location>
        <begin position="885"/>
        <end position="896"/>
    </location>
</feature>
<dbReference type="GO" id="GO:0045944">
    <property type="term" value="P:positive regulation of transcription by RNA polymerase II"/>
    <property type="evidence" value="ECO:0007669"/>
    <property type="project" value="TreeGrafter"/>
</dbReference>
<feature type="compositionally biased region" description="Polar residues" evidence="4">
    <location>
        <begin position="625"/>
        <end position="643"/>
    </location>
</feature>
<dbReference type="STRING" id="149040.A0A194XBA1"/>
<feature type="compositionally biased region" description="Acidic residues" evidence="4">
    <location>
        <begin position="515"/>
        <end position="529"/>
    </location>
</feature>
<organism evidence="6 7">
    <name type="scientific">Mollisia scopiformis</name>
    <name type="common">Conifer needle endophyte fungus</name>
    <name type="synonym">Phialocephala scopiformis</name>
    <dbReference type="NCBI Taxonomy" id="149040"/>
    <lineage>
        <taxon>Eukaryota</taxon>
        <taxon>Fungi</taxon>
        <taxon>Dikarya</taxon>
        <taxon>Ascomycota</taxon>
        <taxon>Pezizomycotina</taxon>
        <taxon>Leotiomycetes</taxon>
        <taxon>Helotiales</taxon>
        <taxon>Mollisiaceae</taxon>
        <taxon>Mollisia</taxon>
    </lineage>
</organism>
<dbReference type="PANTHER" id="PTHR15321:SF3">
    <property type="entry name" value="TP53-BINDING PROTEIN 1"/>
    <property type="match status" value="1"/>
</dbReference>
<dbReference type="Proteomes" id="UP000070700">
    <property type="component" value="Unassembled WGS sequence"/>
</dbReference>
<dbReference type="GO" id="GO:0000077">
    <property type="term" value="P:DNA damage checkpoint signaling"/>
    <property type="evidence" value="ECO:0007669"/>
    <property type="project" value="TreeGrafter"/>
</dbReference>
<evidence type="ECO:0000256" key="1">
    <source>
        <dbReference type="ARBA" id="ARBA00004123"/>
    </source>
</evidence>
<feature type="compositionally biased region" description="Polar residues" evidence="4">
    <location>
        <begin position="985"/>
        <end position="994"/>
    </location>
</feature>
<feature type="region of interest" description="Disordered" evidence="4">
    <location>
        <begin position="693"/>
        <end position="1002"/>
    </location>
</feature>
<dbReference type="AlphaFoldDB" id="A0A194XBA1"/>
<feature type="compositionally biased region" description="Acidic residues" evidence="4">
    <location>
        <begin position="257"/>
        <end position="277"/>
    </location>
</feature>
<reference evidence="6 7" key="1">
    <citation type="submission" date="2015-10" db="EMBL/GenBank/DDBJ databases">
        <title>Full genome of DAOMC 229536 Phialocephala scopiformis, a fungal endophyte of spruce producing the potent anti-insectan compound rugulosin.</title>
        <authorList>
            <consortium name="DOE Joint Genome Institute"/>
            <person name="Walker A.K."/>
            <person name="Frasz S.L."/>
            <person name="Seifert K.A."/>
            <person name="Miller J.D."/>
            <person name="Mondo S.J."/>
            <person name="Labutti K."/>
            <person name="Lipzen A."/>
            <person name="Dockter R."/>
            <person name="Kennedy M."/>
            <person name="Grigoriev I.V."/>
            <person name="Spatafora J.W."/>
        </authorList>
    </citation>
    <scope>NUCLEOTIDE SEQUENCE [LARGE SCALE GENOMIC DNA]</scope>
    <source>
        <strain evidence="6 7">CBS 120377</strain>
    </source>
</reference>
<dbReference type="GeneID" id="28828121"/>
<gene>
    <name evidence="6" type="ORF">LY89DRAFT_718145</name>
</gene>
<protein>
    <recommendedName>
        <fullName evidence="5">BRCT domain-containing protein</fullName>
    </recommendedName>
</protein>
<dbReference type="KEGG" id="psco:LY89DRAFT_718145"/>
<dbReference type="Gene3D" id="3.40.50.10190">
    <property type="entry name" value="BRCT domain"/>
    <property type="match status" value="1"/>
</dbReference>
<feature type="region of interest" description="Disordered" evidence="4">
    <location>
        <begin position="32"/>
        <end position="79"/>
    </location>
</feature>
<dbReference type="InterPro" id="IPR036420">
    <property type="entry name" value="BRCT_dom_sf"/>
</dbReference>
<feature type="domain" description="BRCT" evidence="5">
    <location>
        <begin position="1002"/>
        <end position="1117"/>
    </location>
</feature>
<feature type="compositionally biased region" description="Basic and acidic residues" evidence="4">
    <location>
        <begin position="427"/>
        <end position="437"/>
    </location>
</feature>
<dbReference type="InterPro" id="IPR047252">
    <property type="entry name" value="TP53BP1-like"/>
</dbReference>
<dbReference type="SUPFAM" id="SSF52113">
    <property type="entry name" value="BRCT domain"/>
    <property type="match status" value="1"/>
</dbReference>
<evidence type="ECO:0000256" key="4">
    <source>
        <dbReference type="SAM" id="MobiDB-lite"/>
    </source>
</evidence>
<feature type="region of interest" description="Disordered" evidence="4">
    <location>
        <begin position="196"/>
        <end position="279"/>
    </location>
</feature>
<keyword evidence="7" id="KW-1185">Reference proteome</keyword>
<evidence type="ECO:0000256" key="2">
    <source>
        <dbReference type="ARBA" id="ARBA00022763"/>
    </source>
</evidence>
<feature type="compositionally biased region" description="Acidic residues" evidence="4">
    <location>
        <begin position="58"/>
        <end position="79"/>
    </location>
</feature>
<evidence type="ECO:0000256" key="3">
    <source>
        <dbReference type="ARBA" id="ARBA00023242"/>
    </source>
</evidence>
<feature type="compositionally biased region" description="Polar residues" evidence="4">
    <location>
        <begin position="327"/>
        <end position="343"/>
    </location>
</feature>
<dbReference type="InParanoid" id="A0A194XBA1"/>
<dbReference type="PANTHER" id="PTHR15321">
    <property type="entry name" value="TUMOR SUPPRESSOR P53-BINDING PROTEIN 1"/>
    <property type="match status" value="1"/>
</dbReference>
<sequence>MPYASIKAAEQAALRGIVPDTDTQLCEGIQQDLLSSPANTPHHVASANLDANNFEPVPEVELEDEHEEDEDEEECEDELQFDANHAKDHQIPGEAAQLISDFNSQREDANRLSVDDAGPESHDQVAQIQIRRDSKGKLRAFTISGEEVKTASFEGKYRAAVEAQTQEAAMEDLTQKSSMSLTQENPESAYQHFDLQQAIHEEFPSTATPDDGKTHGSIPNLPQDSIPSKQHASTRTESTAYTYQEQDTGHVKLDFEPGVDEDEMDNAMEDGMDDDMDSQSQDAYFAAPQLGMHFAAPSYDPQTPVAPVNPFSEKGSLLKGFEMFSATQPSSVARHASPTSSRPSPDVYHDFTSPPKRQRTNSSPLTRLYEQDVETSPLQSSVRGLLMNTLSSDFPESTVPRTSGVQSFDMVRSNSLPEPRPYVSMKESQEKRKREDLGSNSDSDGSDSDGTFTRKRKRERESRIQRELSTVAIPPRRAPATVRPQSSASPAIEVPSTGRRRSIQEKYLAQCEGQDAQDTEQDTQPDDYIADSQGGPDQNASAQVHDNAKGHNVDLDMGQSLAVSDTPSRSPRRVGDAPGHPQSQNPASLPENGLHVDQQSQPQNPELANDAERSSPGPSLPLKESTGNRSNTRTPIAQKSNLLSDGMIPETSPPEERIRPMGEIASISFREIQIDMSDLPGFSQDPEFENVLRLGSPQSPIPRPRSFRQGMPSQEPLNVTVAPAQVPGQLPEVPTSSANVPSTLLNQGQPEVTKSSSPLTPVVSNEGMVEEEDAPSQNDNPVPENPIPELPQENISEKGDMNNENQNEQSQDQGDIEEDPPGKHDAAHELTADATESKSSTIDDGNQGDADIVQAAAEPSSPKQTGPRRKADLKAPARSLRSSEAKATTSKASARVTKTKSAKELDRSSASSTPTLTPAERSSTRSQAARAKASKQSTPAATGKRTLRRQPGVTLVEDDDTPMMSTRNAKRHVTAKLPREDSEDPLTSTPASTHKNGRSKKSGTTLFDKMAFAVSYVKNSEEKDTVTKYIVDNGARLLQDGFDALFDVIPKTASEDAQLCLSGPAESLGFTACIADEHSRKAKFIQALALGLPCISGRWVMACVAKMAIVDWAPYLLCAGQSSFLGNAVRSRILRPYSASDAELADVFAARDKFLEGKSVLFVTGKGKTEDKRKAYVFLTRALGPAQVAQVVDYQEARKHLTESEAQNQFYDLLFVEKDESVADSVVFGAAAMMSKAGKRKRSVEPVELGMPPPKKIRVIGDETVVQSLILGQLLEE</sequence>
<feature type="compositionally biased region" description="Basic and acidic residues" evidence="4">
    <location>
        <begin position="820"/>
        <end position="831"/>
    </location>
</feature>